<feature type="compositionally biased region" description="Basic and acidic residues" evidence="1">
    <location>
        <begin position="1"/>
        <end position="17"/>
    </location>
</feature>
<feature type="compositionally biased region" description="Low complexity" evidence="1">
    <location>
        <begin position="38"/>
        <end position="55"/>
    </location>
</feature>
<feature type="region of interest" description="Disordered" evidence="1">
    <location>
        <begin position="581"/>
        <end position="634"/>
    </location>
</feature>
<evidence type="ECO:0000313" key="3">
    <source>
        <dbReference type="Proteomes" id="UP000291404"/>
    </source>
</evidence>
<feature type="non-terminal residue" evidence="2">
    <location>
        <position position="1"/>
    </location>
</feature>
<feature type="region of interest" description="Disordered" evidence="1">
    <location>
        <begin position="744"/>
        <end position="771"/>
    </location>
</feature>
<gene>
    <name evidence="2" type="ORF">CWI36_2197p0010</name>
</gene>
<name>A0A4Q9KVH0_9MICR</name>
<organism evidence="2 3">
    <name type="scientific">Hamiltosporidium magnivora</name>
    <dbReference type="NCBI Taxonomy" id="148818"/>
    <lineage>
        <taxon>Eukaryota</taxon>
        <taxon>Fungi</taxon>
        <taxon>Fungi incertae sedis</taxon>
        <taxon>Microsporidia</taxon>
        <taxon>Dubosqiidae</taxon>
        <taxon>Hamiltosporidium</taxon>
    </lineage>
</organism>
<dbReference type="Proteomes" id="UP000291404">
    <property type="component" value="Unassembled WGS sequence"/>
</dbReference>
<dbReference type="AlphaFoldDB" id="A0A4Q9KVH0"/>
<dbReference type="PANTHER" id="PTHR37458">
    <property type="entry name" value="THISBE"/>
    <property type="match status" value="1"/>
</dbReference>
<feature type="region of interest" description="Disordered" evidence="1">
    <location>
        <begin position="38"/>
        <end position="83"/>
    </location>
</feature>
<evidence type="ECO:0000256" key="1">
    <source>
        <dbReference type="SAM" id="MobiDB-lite"/>
    </source>
</evidence>
<evidence type="ECO:0000313" key="2">
    <source>
        <dbReference type="EMBL" id="TBT98858.1"/>
    </source>
</evidence>
<dbReference type="GO" id="GO:0005615">
    <property type="term" value="C:extracellular space"/>
    <property type="evidence" value="ECO:0007669"/>
    <property type="project" value="TreeGrafter"/>
</dbReference>
<dbReference type="VEuPathDB" id="MicrosporidiaDB:CWI39_2752p0010"/>
<feature type="compositionally biased region" description="Low complexity" evidence="1">
    <location>
        <begin position="582"/>
        <end position="634"/>
    </location>
</feature>
<reference evidence="2 3" key="1">
    <citation type="submission" date="2017-12" db="EMBL/GenBank/DDBJ databases">
        <authorList>
            <person name="Pombert J.-F."/>
            <person name="Haag K.L."/>
            <person name="Ebert D."/>
        </authorList>
    </citation>
    <scope>NUCLEOTIDE SEQUENCE [LARGE SCALE GENOMIC DNA]</scope>
    <source>
        <strain evidence="2">BE-OM-2</strain>
    </source>
</reference>
<dbReference type="VEuPathDB" id="MicrosporidiaDB:CWI39_2738p0010"/>
<dbReference type="VEuPathDB" id="MicrosporidiaDB:CWI36_2197p0010"/>
<dbReference type="EMBL" id="PITI01002197">
    <property type="protein sequence ID" value="TBT98858.1"/>
    <property type="molecule type" value="Genomic_DNA"/>
</dbReference>
<proteinExistence type="predicted"/>
<dbReference type="VEuPathDB" id="MicrosporidiaDB:CWI39_1633p0010"/>
<comment type="caution">
    <text evidence="2">The sequence shown here is derived from an EMBL/GenBank/DDBJ whole genome shotgun (WGS) entry which is preliminary data.</text>
</comment>
<protein>
    <submittedName>
        <fullName evidence="2">Uncharacterized protein</fullName>
    </submittedName>
</protein>
<feature type="region of interest" description="Disordered" evidence="1">
    <location>
        <begin position="1"/>
        <end position="24"/>
    </location>
</feature>
<dbReference type="PANTHER" id="PTHR37458:SF1">
    <property type="entry name" value="THISBE"/>
    <property type="match status" value="1"/>
</dbReference>
<feature type="compositionally biased region" description="Low complexity" evidence="1">
    <location>
        <begin position="65"/>
        <end position="83"/>
    </location>
</feature>
<sequence>CKQEGVKDKSSKKEGVNDRVGVQEGVNEIIVEQEGVNHYTSNYNPNNSTSNYHPNDNTSNYHPVNNTPNDTNDNTSNYNPNDNTSNYHHVNNTANDTNDKDLLHLYPINNTLLSKDSLITIFKLLIHNILIEDNTSLKERSFLLFKLLLNNNNWLSKYLKPFIIGIGQSCYDYYTFYSYESNSLYFNSGIIIIGRESVMDGKVMLLKGIIGCKGIEKIEEEGDLYRRVIIRVYNEIGGVSMLRGYNNKWLEGDNGIDSKQQGVTNINTKQQGDNNIDKQQGVNGIHTKQQGVNSIDKQQGVNGIHTKQQGDNNIECKQQGVNETTNDQQSVNNSIDKQHPFNNLHYEQHPFNNLHYEQHPVNITTLPDNILSLFTPFNLPVNLILKKINTPLKCTTLEMDSIFIEYIRLTCLTYYNTNDLLLLHRIDWSSSFCELITQLYKLKGVNLLEISYSIYRVILEGKKEGVSNGISFFKVNKDILNSDVFIRGVNYTGSNYRGVSNNIEQGVSNSIEEGVSNNIEEGVSCIEDKYNFYGKVIQFCDLKKVEFIFYEILRNNTLYYNGSVVGDKGIVGGVNGTNNSLNKQEGVNNNHNNKQEGVNNNNNKQEGVNNNNNTKGVNNNTDNTSNIKGVSNKKSNVKNPLNNSTCLEGVNDIFDINNNNNISPFNNSINTILTHFISNNRSYLEDFISFMLEDLNPIQLYPLIDLISIEYLCMLVKPLLRIINGSNIKGISNSSRIEGVSNSSRLEGVNDSSRLEGVNDSSRLEGVNDSS</sequence>
<accession>A0A4Q9KVH0</accession>
<keyword evidence="3" id="KW-1185">Reference proteome</keyword>
<feature type="non-terminal residue" evidence="2">
    <location>
        <position position="771"/>
    </location>
</feature>
<dbReference type="GO" id="GO:0048018">
    <property type="term" value="F:receptor ligand activity"/>
    <property type="evidence" value="ECO:0007669"/>
    <property type="project" value="TreeGrafter"/>
</dbReference>